<dbReference type="SUPFAM" id="SSF52833">
    <property type="entry name" value="Thioredoxin-like"/>
    <property type="match status" value="1"/>
</dbReference>
<organism evidence="1 2">
    <name type="scientific">Fistulifera solaris</name>
    <name type="common">Oleaginous diatom</name>
    <dbReference type="NCBI Taxonomy" id="1519565"/>
    <lineage>
        <taxon>Eukaryota</taxon>
        <taxon>Sar</taxon>
        <taxon>Stramenopiles</taxon>
        <taxon>Ochrophyta</taxon>
        <taxon>Bacillariophyta</taxon>
        <taxon>Bacillariophyceae</taxon>
        <taxon>Bacillariophycidae</taxon>
        <taxon>Naviculales</taxon>
        <taxon>Naviculaceae</taxon>
        <taxon>Fistulifera</taxon>
    </lineage>
</organism>
<dbReference type="InParanoid" id="A0A1Z5K7Y0"/>
<dbReference type="InterPro" id="IPR036249">
    <property type="entry name" value="Thioredoxin-like_sf"/>
</dbReference>
<dbReference type="EMBL" id="BDSP01000179">
    <property type="protein sequence ID" value="GAX22221.1"/>
    <property type="molecule type" value="Genomic_DNA"/>
</dbReference>
<dbReference type="OrthoDB" id="37297at2759"/>
<name>A0A1Z5K7Y0_FISSO</name>
<accession>A0A1Z5K7Y0</accession>
<dbReference type="AlphaFoldDB" id="A0A1Z5K7Y0"/>
<protein>
    <recommendedName>
        <fullName evidence="3">Thioredoxin-like fold domain-containing protein</fullName>
    </recommendedName>
</protein>
<comment type="caution">
    <text evidence="1">The sequence shown here is derived from an EMBL/GenBank/DDBJ whole genome shotgun (WGS) entry which is preliminary data.</text>
</comment>
<evidence type="ECO:0008006" key="3">
    <source>
        <dbReference type="Google" id="ProtNLM"/>
    </source>
</evidence>
<dbReference type="PANTHER" id="PTHR33875">
    <property type="entry name" value="OS09G0542200 PROTEIN"/>
    <property type="match status" value="1"/>
</dbReference>
<keyword evidence="2" id="KW-1185">Reference proteome</keyword>
<dbReference type="Gene3D" id="3.40.30.10">
    <property type="entry name" value="Glutaredoxin"/>
    <property type="match status" value="1"/>
</dbReference>
<reference evidence="1 2" key="1">
    <citation type="journal article" date="2015" name="Plant Cell">
        <title>Oil accumulation by the oleaginous diatom Fistulifera solaris as revealed by the genome and transcriptome.</title>
        <authorList>
            <person name="Tanaka T."/>
            <person name="Maeda Y."/>
            <person name="Veluchamy A."/>
            <person name="Tanaka M."/>
            <person name="Abida H."/>
            <person name="Marechal E."/>
            <person name="Bowler C."/>
            <person name="Muto M."/>
            <person name="Sunaga Y."/>
            <person name="Tanaka M."/>
            <person name="Yoshino T."/>
            <person name="Taniguchi T."/>
            <person name="Fukuda Y."/>
            <person name="Nemoto M."/>
            <person name="Matsumoto M."/>
            <person name="Wong P.S."/>
            <person name="Aburatani S."/>
            <person name="Fujibuchi W."/>
        </authorList>
    </citation>
    <scope>NUCLEOTIDE SEQUENCE [LARGE SCALE GENOMIC DNA]</scope>
    <source>
        <strain evidence="1 2">JPCC DA0580</strain>
    </source>
</reference>
<proteinExistence type="predicted"/>
<dbReference type="Proteomes" id="UP000198406">
    <property type="component" value="Unassembled WGS sequence"/>
</dbReference>
<evidence type="ECO:0000313" key="2">
    <source>
        <dbReference type="Proteomes" id="UP000198406"/>
    </source>
</evidence>
<dbReference type="PANTHER" id="PTHR33875:SF2">
    <property type="entry name" value="ACR183CP"/>
    <property type="match status" value="1"/>
</dbReference>
<gene>
    <name evidence="1" type="ORF">FisN_19Lh287</name>
</gene>
<evidence type="ECO:0000313" key="1">
    <source>
        <dbReference type="EMBL" id="GAX22221.1"/>
    </source>
</evidence>
<sequence length="203" mass="23379">MSAKKMRSSLITWHIFWDLQCPYARQHWHQHRHVLANAFREKYDFQIHLTSLAFHAQAFPGQCAAYLLGQEKGPDAKMQFIDACFEHQHEYTNAALPDPTKSEIKRAFANIAQQAGLLDDDDDDNNNNTSVHADNKLSYDDFIRRMDDWENVIKPAYAEHKIALGYGVFGTPKHVINGKLVLDTESTWGVEEWKAKLDSLAEY</sequence>